<dbReference type="Gene3D" id="1.10.1040.10">
    <property type="entry name" value="N-(1-d-carboxylethyl)-l-norvaline Dehydrogenase, domain 2"/>
    <property type="match status" value="1"/>
</dbReference>
<evidence type="ECO:0000259" key="3">
    <source>
        <dbReference type="Pfam" id="PF00725"/>
    </source>
</evidence>
<dbReference type="EMBL" id="JAUEDM010000004">
    <property type="protein sequence ID" value="KAK3319071.1"/>
    <property type="molecule type" value="Genomic_DNA"/>
</dbReference>
<evidence type="ECO:0000313" key="5">
    <source>
        <dbReference type="EMBL" id="KAK3319071.1"/>
    </source>
</evidence>
<dbReference type="PANTHER" id="PTHR48075">
    <property type="entry name" value="3-HYDROXYACYL-COA DEHYDROGENASE FAMILY PROTEIN"/>
    <property type="match status" value="1"/>
</dbReference>
<dbReference type="InterPro" id="IPR006108">
    <property type="entry name" value="3HC_DH_C"/>
</dbReference>
<protein>
    <recommendedName>
        <fullName evidence="7">3-hydroxyacyl-CoA dehydrogenase</fullName>
    </recommendedName>
</protein>
<feature type="domain" description="3-hydroxyacyl-CoA dehydrogenase C-terminal" evidence="3">
    <location>
        <begin position="317"/>
        <end position="411"/>
    </location>
</feature>
<dbReference type="Gene3D" id="3.40.50.720">
    <property type="entry name" value="NAD(P)-binding Rossmann-like Domain"/>
    <property type="match status" value="1"/>
</dbReference>
<reference evidence="5" key="1">
    <citation type="journal article" date="2023" name="Mol. Phylogenet. Evol.">
        <title>Genome-scale phylogeny and comparative genomics of the fungal order Sordariales.</title>
        <authorList>
            <person name="Hensen N."/>
            <person name="Bonometti L."/>
            <person name="Westerberg I."/>
            <person name="Brannstrom I.O."/>
            <person name="Guillou S."/>
            <person name="Cros-Aarteil S."/>
            <person name="Calhoun S."/>
            <person name="Haridas S."/>
            <person name="Kuo A."/>
            <person name="Mondo S."/>
            <person name="Pangilinan J."/>
            <person name="Riley R."/>
            <person name="LaButti K."/>
            <person name="Andreopoulos B."/>
            <person name="Lipzen A."/>
            <person name="Chen C."/>
            <person name="Yan M."/>
            <person name="Daum C."/>
            <person name="Ng V."/>
            <person name="Clum A."/>
            <person name="Steindorff A."/>
            <person name="Ohm R.A."/>
            <person name="Martin F."/>
            <person name="Silar P."/>
            <person name="Natvig D.O."/>
            <person name="Lalanne C."/>
            <person name="Gautier V."/>
            <person name="Ament-Velasquez S.L."/>
            <person name="Kruys A."/>
            <person name="Hutchinson M.I."/>
            <person name="Powell A.J."/>
            <person name="Barry K."/>
            <person name="Miller A.N."/>
            <person name="Grigoriev I.V."/>
            <person name="Debuchy R."/>
            <person name="Gladieux P."/>
            <person name="Hiltunen Thoren M."/>
            <person name="Johannesson H."/>
        </authorList>
    </citation>
    <scope>NUCLEOTIDE SEQUENCE</scope>
    <source>
        <strain evidence="5">CBS 118394</strain>
    </source>
</reference>
<dbReference type="SUPFAM" id="SSF51735">
    <property type="entry name" value="NAD(P)-binding Rossmann-fold domains"/>
    <property type="match status" value="1"/>
</dbReference>
<dbReference type="Pfam" id="PF00725">
    <property type="entry name" value="3HCDH"/>
    <property type="match status" value="1"/>
</dbReference>
<evidence type="ECO:0000256" key="2">
    <source>
        <dbReference type="SAM" id="MobiDB-lite"/>
    </source>
</evidence>
<evidence type="ECO:0000256" key="1">
    <source>
        <dbReference type="ARBA" id="ARBA00023002"/>
    </source>
</evidence>
<keyword evidence="1" id="KW-0560">Oxidoreductase</keyword>
<keyword evidence="6" id="KW-1185">Reference proteome</keyword>
<dbReference type="AlphaFoldDB" id="A0AAE0I7I1"/>
<sequence length="440" mass="48483">MLSSLSLYISPTATTSVLHSAMANSTPALASQFARSFRPSASFSHTTRPLLYTHSGGGVLARGTRHLTLKHIPPINRSRQFSTARVNYLSTTVPSAFSSTSSPKWRPPSEQCLEERPVLIVGAGNLGRRIALVWASASRPVTIYDEDPAALLEATEYITDNLGEYCTSHGTHPGHVCTTTDMRVATTTGRLEGISQPDEAKECELNSGAKGPWMVIECLPESLELKISLLSQLEHSLPCNCILASNSASLMTSEMAPHLHHPERLLNTHYFIPPRNLMVELMSSSKTHDEIFPFLAEQMRRVGLSPMIVPAGIQSQGFIFNRIWAACKRETLAVLAEGVAKPAEVDMLFRDFFHAEKGPCERMDEIGLDTVARVEGHYLEQRPKLDSARQLGWLTKNYVHQGKLGEKSGGGGLFSREEREAMKRKHSEKRHAAVEETTGA</sequence>
<dbReference type="SUPFAM" id="SSF48179">
    <property type="entry name" value="6-phosphogluconate dehydrogenase C-terminal domain-like"/>
    <property type="match status" value="1"/>
</dbReference>
<feature type="domain" description="3-hydroxyacyl-CoA dehydrogenase NAD binding" evidence="4">
    <location>
        <begin position="118"/>
        <end position="309"/>
    </location>
</feature>
<dbReference type="InterPro" id="IPR036291">
    <property type="entry name" value="NAD(P)-bd_dom_sf"/>
</dbReference>
<dbReference type="GO" id="GO:0006631">
    <property type="term" value="P:fatty acid metabolic process"/>
    <property type="evidence" value="ECO:0007669"/>
    <property type="project" value="InterPro"/>
</dbReference>
<name>A0AAE0I7I1_9PEZI</name>
<evidence type="ECO:0008006" key="7">
    <source>
        <dbReference type="Google" id="ProtNLM"/>
    </source>
</evidence>
<evidence type="ECO:0000313" key="6">
    <source>
        <dbReference type="Proteomes" id="UP001283341"/>
    </source>
</evidence>
<evidence type="ECO:0000259" key="4">
    <source>
        <dbReference type="Pfam" id="PF02737"/>
    </source>
</evidence>
<accession>A0AAE0I7I1</accession>
<organism evidence="5 6">
    <name type="scientific">Apodospora peruviana</name>
    <dbReference type="NCBI Taxonomy" id="516989"/>
    <lineage>
        <taxon>Eukaryota</taxon>
        <taxon>Fungi</taxon>
        <taxon>Dikarya</taxon>
        <taxon>Ascomycota</taxon>
        <taxon>Pezizomycotina</taxon>
        <taxon>Sordariomycetes</taxon>
        <taxon>Sordariomycetidae</taxon>
        <taxon>Sordariales</taxon>
        <taxon>Lasiosphaeriaceae</taxon>
        <taxon>Apodospora</taxon>
    </lineage>
</organism>
<dbReference type="PANTHER" id="PTHR48075:SF3">
    <property type="entry name" value="3-HYDROXYACYL-COA DEHYDROGENASE"/>
    <property type="match status" value="1"/>
</dbReference>
<dbReference type="InterPro" id="IPR008927">
    <property type="entry name" value="6-PGluconate_DH-like_C_sf"/>
</dbReference>
<feature type="region of interest" description="Disordered" evidence="2">
    <location>
        <begin position="406"/>
        <end position="440"/>
    </location>
</feature>
<reference evidence="5" key="2">
    <citation type="submission" date="2023-06" db="EMBL/GenBank/DDBJ databases">
        <authorList>
            <consortium name="Lawrence Berkeley National Laboratory"/>
            <person name="Haridas S."/>
            <person name="Hensen N."/>
            <person name="Bonometti L."/>
            <person name="Westerberg I."/>
            <person name="Brannstrom I.O."/>
            <person name="Guillou S."/>
            <person name="Cros-Aarteil S."/>
            <person name="Calhoun S."/>
            <person name="Kuo A."/>
            <person name="Mondo S."/>
            <person name="Pangilinan J."/>
            <person name="Riley R."/>
            <person name="Labutti K."/>
            <person name="Andreopoulos B."/>
            <person name="Lipzen A."/>
            <person name="Chen C."/>
            <person name="Yanf M."/>
            <person name="Daum C."/>
            <person name="Ng V."/>
            <person name="Clum A."/>
            <person name="Steindorff A."/>
            <person name="Ohm R."/>
            <person name="Martin F."/>
            <person name="Silar P."/>
            <person name="Natvig D."/>
            <person name="Lalanne C."/>
            <person name="Gautier V."/>
            <person name="Ament-Velasquez S.L."/>
            <person name="Kruys A."/>
            <person name="Hutchinson M.I."/>
            <person name="Powell A.J."/>
            <person name="Barry K."/>
            <person name="Miller A.N."/>
            <person name="Grigoriev I.V."/>
            <person name="Debuchy R."/>
            <person name="Gladieux P."/>
            <person name="Thoren M.H."/>
            <person name="Johannesson H."/>
        </authorList>
    </citation>
    <scope>NUCLEOTIDE SEQUENCE</scope>
    <source>
        <strain evidence="5">CBS 118394</strain>
    </source>
</reference>
<dbReference type="GO" id="GO:0016616">
    <property type="term" value="F:oxidoreductase activity, acting on the CH-OH group of donors, NAD or NADP as acceptor"/>
    <property type="evidence" value="ECO:0007669"/>
    <property type="project" value="InterPro"/>
</dbReference>
<dbReference type="GO" id="GO:0070403">
    <property type="term" value="F:NAD+ binding"/>
    <property type="evidence" value="ECO:0007669"/>
    <property type="project" value="InterPro"/>
</dbReference>
<dbReference type="InterPro" id="IPR006176">
    <property type="entry name" value="3-OHacyl-CoA_DH_NAD-bd"/>
</dbReference>
<gene>
    <name evidence="5" type="ORF">B0H66DRAFT_255819</name>
</gene>
<comment type="caution">
    <text evidence="5">The sequence shown here is derived from an EMBL/GenBank/DDBJ whole genome shotgun (WGS) entry which is preliminary data.</text>
</comment>
<dbReference type="Proteomes" id="UP001283341">
    <property type="component" value="Unassembled WGS sequence"/>
</dbReference>
<dbReference type="Pfam" id="PF02737">
    <property type="entry name" value="3HCDH_N"/>
    <property type="match status" value="1"/>
</dbReference>
<proteinExistence type="predicted"/>
<dbReference type="InterPro" id="IPR013328">
    <property type="entry name" value="6PGD_dom2"/>
</dbReference>